<reference evidence="2 3" key="1">
    <citation type="submission" date="2011-04" db="EMBL/GenBank/DDBJ databases">
        <title>The Genome Sequence of Clostridium citroniae WAL-19142.</title>
        <authorList>
            <consortium name="The Broad Institute Genome Sequencing Platform"/>
            <person name="Earl A."/>
            <person name="Ward D."/>
            <person name="Feldgarden M."/>
            <person name="Gevers D."/>
            <person name="Warren Y.A."/>
            <person name="Tyrrell K.L."/>
            <person name="Citron D.M."/>
            <person name="Goldstein E.J."/>
            <person name="Daigneault M."/>
            <person name="Allen-Vercoe E."/>
            <person name="Young S.K."/>
            <person name="Zeng Q."/>
            <person name="Gargeya S."/>
            <person name="Fitzgerald M."/>
            <person name="Haas B."/>
            <person name="Abouelleil A."/>
            <person name="Alvarado L."/>
            <person name="Arachchi H.M."/>
            <person name="Berlin A."/>
            <person name="Brown A."/>
            <person name="Chapman S.B."/>
            <person name="Chen Z."/>
            <person name="Dunbar C."/>
            <person name="Freedman E."/>
            <person name="Gearin G."/>
            <person name="Gellesch M."/>
            <person name="Goldberg J."/>
            <person name="Griggs A."/>
            <person name="Gujja S."/>
            <person name="Heilman E.R."/>
            <person name="Heiman D."/>
            <person name="Howarth C."/>
            <person name="Larson L."/>
            <person name="Lui A."/>
            <person name="MacDonald P.J."/>
            <person name="Mehta T."/>
            <person name="Montmayeur A."/>
            <person name="Murphy C."/>
            <person name="Neiman D."/>
            <person name="Pearson M."/>
            <person name="Priest M."/>
            <person name="Roberts A."/>
            <person name="Saif S."/>
            <person name="Shea T."/>
            <person name="Shenoy N."/>
            <person name="Sisk P."/>
            <person name="Stolte C."/>
            <person name="Sykes S."/>
            <person name="White J."/>
            <person name="Yandava C."/>
            <person name="Wortman J."/>
            <person name="Nusbaum C."/>
            <person name="Birren B."/>
        </authorList>
    </citation>
    <scope>NUCLEOTIDE SEQUENCE [LARGE SCALE GENOMIC DNA]</scope>
    <source>
        <strain evidence="2 3">WAL-19142</strain>
    </source>
</reference>
<dbReference type="AlphaFoldDB" id="A0A0J9BIU0"/>
<protein>
    <submittedName>
        <fullName evidence="2">Transposase</fullName>
    </submittedName>
</protein>
<dbReference type="InterPro" id="IPR002559">
    <property type="entry name" value="Transposase_11"/>
</dbReference>
<evidence type="ECO:0000313" key="3">
    <source>
        <dbReference type="Proteomes" id="UP000037392"/>
    </source>
</evidence>
<dbReference type="PATRIC" id="fig|742734.4.peg.5689"/>
<dbReference type="Proteomes" id="UP000037392">
    <property type="component" value="Unassembled WGS sequence"/>
</dbReference>
<dbReference type="EMBL" id="ADLK01000051">
    <property type="protein sequence ID" value="KMW12219.1"/>
    <property type="molecule type" value="Genomic_DNA"/>
</dbReference>
<dbReference type="Pfam" id="PF01609">
    <property type="entry name" value="DDE_Tnp_1"/>
    <property type="match status" value="1"/>
</dbReference>
<gene>
    <name evidence="2" type="ORF">HMPREF9470_05318</name>
</gene>
<comment type="caution">
    <text evidence="2">The sequence shown here is derived from an EMBL/GenBank/DDBJ whole genome shotgun (WGS) entry which is preliminary data.</text>
</comment>
<evidence type="ECO:0000313" key="2">
    <source>
        <dbReference type="EMBL" id="KMW12219.1"/>
    </source>
</evidence>
<proteinExistence type="predicted"/>
<dbReference type="GO" id="GO:0004803">
    <property type="term" value="F:transposase activity"/>
    <property type="evidence" value="ECO:0007669"/>
    <property type="project" value="InterPro"/>
</dbReference>
<feature type="domain" description="Transposase IS4-like" evidence="1">
    <location>
        <begin position="4"/>
        <end position="153"/>
    </location>
</feature>
<dbReference type="GO" id="GO:0003677">
    <property type="term" value="F:DNA binding"/>
    <property type="evidence" value="ECO:0007669"/>
    <property type="project" value="InterPro"/>
</dbReference>
<organism evidence="2 3">
    <name type="scientific">[Clostridium] citroniae WAL-19142</name>
    <dbReference type="NCBI Taxonomy" id="742734"/>
    <lineage>
        <taxon>Bacteria</taxon>
        <taxon>Bacillati</taxon>
        <taxon>Bacillota</taxon>
        <taxon>Clostridia</taxon>
        <taxon>Lachnospirales</taxon>
        <taxon>Lachnospiraceae</taxon>
        <taxon>Enterocloster</taxon>
    </lineage>
</organism>
<dbReference type="GO" id="GO:0006313">
    <property type="term" value="P:DNA transposition"/>
    <property type="evidence" value="ECO:0007669"/>
    <property type="project" value="InterPro"/>
</dbReference>
<sequence>MHQSKKGNQWYFGMKVHAGVDAGSGYVHTITGTAGNVHDVTETPNLVREDDGVVYGDSGYLDAPGRINPYRKEHHLPEVEFRINAHPSSLKMKDSYQGINWDKEEEHRKSAVRCKVEHPFLIVKRQFDYAKVVYRRIKKNMNRFHILFASANLLMCLRAGR</sequence>
<accession>A0A0J9BIU0</accession>
<dbReference type="PANTHER" id="PTHR35604:SF2">
    <property type="entry name" value="TRANSPOSASE INSH FOR INSERTION SEQUENCE ELEMENT IS5A-RELATED"/>
    <property type="match status" value="1"/>
</dbReference>
<dbReference type="RefSeq" id="WP_053095381.1">
    <property type="nucleotide sequence ID" value="NZ_KQ235886.1"/>
</dbReference>
<name>A0A0J9BIU0_9FIRM</name>
<dbReference type="PANTHER" id="PTHR35604">
    <property type="entry name" value="TRANSPOSASE INSH FOR INSERTION SEQUENCE ELEMENT IS5A-RELATED"/>
    <property type="match status" value="1"/>
</dbReference>
<evidence type="ECO:0000259" key="1">
    <source>
        <dbReference type="Pfam" id="PF01609"/>
    </source>
</evidence>